<protein>
    <recommendedName>
        <fullName evidence="7">Apple domain-containing protein</fullName>
    </recommendedName>
</protein>
<organism evidence="5 6">
    <name type="scientific">Porites evermanni</name>
    <dbReference type="NCBI Taxonomy" id="104178"/>
    <lineage>
        <taxon>Eukaryota</taxon>
        <taxon>Metazoa</taxon>
        <taxon>Cnidaria</taxon>
        <taxon>Anthozoa</taxon>
        <taxon>Hexacorallia</taxon>
        <taxon>Scleractinia</taxon>
        <taxon>Fungiina</taxon>
        <taxon>Poritidae</taxon>
        <taxon>Porites</taxon>
    </lineage>
</organism>
<evidence type="ECO:0000259" key="3">
    <source>
        <dbReference type="PROSITE" id="PS50095"/>
    </source>
</evidence>
<keyword evidence="1" id="KW-1015">Disulfide bond</keyword>
<gene>
    <name evidence="5" type="ORF">PEVE_00015008</name>
</gene>
<dbReference type="InterPro" id="IPR001024">
    <property type="entry name" value="PLAT/LH2_dom"/>
</dbReference>
<keyword evidence="6" id="KW-1185">Reference proteome</keyword>
<dbReference type="SUPFAM" id="SSF57414">
    <property type="entry name" value="Hairpin loop containing domain-like"/>
    <property type="match status" value="1"/>
</dbReference>
<dbReference type="Pfam" id="PF00024">
    <property type="entry name" value="PAN_1"/>
    <property type="match status" value="1"/>
</dbReference>
<evidence type="ECO:0008006" key="7">
    <source>
        <dbReference type="Google" id="ProtNLM"/>
    </source>
</evidence>
<sequence>MVCICAFKWRCRGETVDQCPAQETISKHALKGYTFKTIKVSSPFECLYHCHYEDRCQSYNYLNAEDICEMNNRTKEAKPNQFVPDQRRLYKKRRARRVVLGSTPLLPGESCREIKANEAGEVVSGSFWLDSRSSGEAVLAYCDMNTEANSPSKSALAPTRGSPTMVATAQLTFTANPTNWISTPAANTKMLPTLAPTQVKTVLPAQLTPSTVSASQLTATATPGIQSTATPGFRVTVVTSDVYGAGTDALLYIALIGTDGRKSGLTEIVSEPEHFETGR</sequence>
<comment type="caution">
    <text evidence="2">Lacks conserved residue(s) required for the propagation of feature annotation.</text>
</comment>
<evidence type="ECO:0000313" key="6">
    <source>
        <dbReference type="Proteomes" id="UP001159427"/>
    </source>
</evidence>
<evidence type="ECO:0000259" key="4">
    <source>
        <dbReference type="PROSITE" id="PS50948"/>
    </source>
</evidence>
<reference evidence="5 6" key="1">
    <citation type="submission" date="2022-05" db="EMBL/GenBank/DDBJ databases">
        <authorList>
            <consortium name="Genoscope - CEA"/>
            <person name="William W."/>
        </authorList>
    </citation>
    <scope>NUCLEOTIDE SEQUENCE [LARGE SCALE GENOMIC DNA]</scope>
</reference>
<name>A0ABN8RX10_9CNID</name>
<accession>A0ABN8RX10</accession>
<comment type="caution">
    <text evidence="5">The sequence shown here is derived from an EMBL/GenBank/DDBJ whole genome shotgun (WGS) entry which is preliminary data.</text>
</comment>
<dbReference type="PANTHER" id="PTHR16146">
    <property type="entry name" value="INTELECTIN"/>
    <property type="match status" value="1"/>
</dbReference>
<dbReference type="Proteomes" id="UP001159427">
    <property type="component" value="Unassembled WGS sequence"/>
</dbReference>
<feature type="domain" description="PLAT" evidence="3">
    <location>
        <begin position="231"/>
        <end position="279"/>
    </location>
</feature>
<dbReference type="InterPro" id="IPR036392">
    <property type="entry name" value="PLAT/LH2_dom_sf"/>
</dbReference>
<evidence type="ECO:0000313" key="5">
    <source>
        <dbReference type="EMBL" id="CAH3183668.1"/>
    </source>
</evidence>
<dbReference type="Gene3D" id="3.50.4.10">
    <property type="entry name" value="Hepatocyte Growth Factor"/>
    <property type="match status" value="1"/>
</dbReference>
<evidence type="ECO:0000256" key="2">
    <source>
        <dbReference type="PROSITE-ProRule" id="PRU00152"/>
    </source>
</evidence>
<dbReference type="EMBL" id="CALNXI010002143">
    <property type="protein sequence ID" value="CAH3183668.1"/>
    <property type="molecule type" value="Genomic_DNA"/>
</dbReference>
<dbReference type="InterPro" id="IPR003609">
    <property type="entry name" value="Pan_app"/>
</dbReference>
<dbReference type="PROSITE" id="PS50948">
    <property type="entry name" value="PAN"/>
    <property type="match status" value="1"/>
</dbReference>
<dbReference type="PROSITE" id="PS50095">
    <property type="entry name" value="PLAT"/>
    <property type="match status" value="1"/>
</dbReference>
<dbReference type="PANTHER" id="PTHR16146:SF46">
    <property type="entry name" value="INTELECTIN-1A-RELATED"/>
    <property type="match status" value="1"/>
</dbReference>
<evidence type="ECO:0000256" key="1">
    <source>
        <dbReference type="ARBA" id="ARBA00023157"/>
    </source>
</evidence>
<dbReference type="Gene3D" id="2.40.180.10">
    <property type="entry name" value="Catalase core domain"/>
    <property type="match status" value="1"/>
</dbReference>
<proteinExistence type="predicted"/>
<dbReference type="SUPFAM" id="SSF49723">
    <property type="entry name" value="Lipase/lipooxygenase domain (PLAT/LH2 domain)"/>
    <property type="match status" value="1"/>
</dbReference>
<feature type="domain" description="Apple" evidence="4">
    <location>
        <begin position="19"/>
        <end position="95"/>
    </location>
</feature>